<name>A0A0E9QYQ6_ANGAN</name>
<evidence type="ECO:0000313" key="1">
    <source>
        <dbReference type="EMBL" id="JAH21979.1"/>
    </source>
</evidence>
<proteinExistence type="predicted"/>
<organism evidence="1">
    <name type="scientific">Anguilla anguilla</name>
    <name type="common">European freshwater eel</name>
    <name type="synonym">Muraena anguilla</name>
    <dbReference type="NCBI Taxonomy" id="7936"/>
    <lineage>
        <taxon>Eukaryota</taxon>
        <taxon>Metazoa</taxon>
        <taxon>Chordata</taxon>
        <taxon>Craniata</taxon>
        <taxon>Vertebrata</taxon>
        <taxon>Euteleostomi</taxon>
        <taxon>Actinopterygii</taxon>
        <taxon>Neopterygii</taxon>
        <taxon>Teleostei</taxon>
        <taxon>Anguilliformes</taxon>
        <taxon>Anguillidae</taxon>
        <taxon>Anguilla</taxon>
    </lineage>
</organism>
<sequence length="21" mass="2500">MYTQKTQLVIQGHTKMTLQSY</sequence>
<dbReference type="AlphaFoldDB" id="A0A0E9QYQ6"/>
<accession>A0A0E9QYQ6</accession>
<protein>
    <submittedName>
        <fullName evidence="1">Uncharacterized protein</fullName>
    </submittedName>
</protein>
<dbReference type="EMBL" id="GBXM01086598">
    <property type="protein sequence ID" value="JAH21979.1"/>
    <property type="molecule type" value="Transcribed_RNA"/>
</dbReference>
<reference evidence="1" key="1">
    <citation type="submission" date="2014-11" db="EMBL/GenBank/DDBJ databases">
        <authorList>
            <person name="Amaro Gonzalez C."/>
        </authorList>
    </citation>
    <scope>NUCLEOTIDE SEQUENCE</scope>
</reference>
<reference evidence="1" key="2">
    <citation type="journal article" date="2015" name="Fish Shellfish Immunol.">
        <title>Early steps in the European eel (Anguilla anguilla)-Vibrio vulnificus interaction in the gills: Role of the RtxA13 toxin.</title>
        <authorList>
            <person name="Callol A."/>
            <person name="Pajuelo D."/>
            <person name="Ebbesson L."/>
            <person name="Teles M."/>
            <person name="MacKenzie S."/>
            <person name="Amaro C."/>
        </authorList>
    </citation>
    <scope>NUCLEOTIDE SEQUENCE</scope>
</reference>